<dbReference type="PANTHER" id="PTHR36336">
    <property type="entry name" value="OS09G0560400 PROTEIN"/>
    <property type="match status" value="1"/>
</dbReference>
<gene>
    <name evidence="1" type="ORF">B296_00028382</name>
</gene>
<sequence length="123" mass="13130">MLDRPGKSRERAMGSQDSAVVARRWPAVGLLVLTSLWCSIRTARGEAADGGAGDGGAAEGGARGGRLLLSFQEAKGNASFRCSPSGLCLPCQYSEKVPLRFLPPITTYTPHLIDRFLTCQADY</sequence>
<evidence type="ECO:0000313" key="1">
    <source>
        <dbReference type="EMBL" id="RRT77613.1"/>
    </source>
</evidence>
<reference evidence="1 2" key="1">
    <citation type="journal article" date="2014" name="Agronomy (Basel)">
        <title>A Draft Genome Sequence for Ensete ventricosum, the Drought-Tolerant Tree Against Hunger.</title>
        <authorList>
            <person name="Harrison J."/>
            <person name="Moore K.A."/>
            <person name="Paszkiewicz K."/>
            <person name="Jones T."/>
            <person name="Grant M."/>
            <person name="Ambacheew D."/>
            <person name="Muzemil S."/>
            <person name="Studholme D.J."/>
        </authorList>
    </citation>
    <scope>NUCLEOTIDE SEQUENCE [LARGE SCALE GENOMIC DNA]</scope>
</reference>
<dbReference type="EMBL" id="AMZH03001889">
    <property type="protein sequence ID" value="RRT77613.1"/>
    <property type="molecule type" value="Genomic_DNA"/>
</dbReference>
<protein>
    <submittedName>
        <fullName evidence="1">Uncharacterized protein</fullName>
    </submittedName>
</protein>
<accession>A0A427AN26</accession>
<comment type="caution">
    <text evidence="1">The sequence shown here is derived from an EMBL/GenBank/DDBJ whole genome shotgun (WGS) entry which is preliminary data.</text>
</comment>
<dbReference type="AlphaFoldDB" id="A0A427AN26"/>
<organism evidence="1 2">
    <name type="scientific">Ensete ventricosum</name>
    <name type="common">Abyssinian banana</name>
    <name type="synonym">Musa ensete</name>
    <dbReference type="NCBI Taxonomy" id="4639"/>
    <lineage>
        <taxon>Eukaryota</taxon>
        <taxon>Viridiplantae</taxon>
        <taxon>Streptophyta</taxon>
        <taxon>Embryophyta</taxon>
        <taxon>Tracheophyta</taxon>
        <taxon>Spermatophyta</taxon>
        <taxon>Magnoliopsida</taxon>
        <taxon>Liliopsida</taxon>
        <taxon>Zingiberales</taxon>
        <taxon>Musaceae</taxon>
        <taxon>Ensete</taxon>
    </lineage>
</organism>
<name>A0A427AN26_ENSVE</name>
<dbReference type="PANTHER" id="PTHR36336:SF1">
    <property type="entry name" value="OS09G0560400 PROTEIN"/>
    <property type="match status" value="1"/>
</dbReference>
<evidence type="ECO:0000313" key="2">
    <source>
        <dbReference type="Proteomes" id="UP000287651"/>
    </source>
</evidence>
<proteinExistence type="predicted"/>
<dbReference type="Proteomes" id="UP000287651">
    <property type="component" value="Unassembled WGS sequence"/>
</dbReference>